<keyword evidence="5" id="KW-0808">Transferase</keyword>
<dbReference type="CDD" id="cd00075">
    <property type="entry name" value="HATPase"/>
    <property type="match status" value="1"/>
</dbReference>
<evidence type="ECO:0000256" key="2">
    <source>
        <dbReference type="ARBA" id="ARBA00004370"/>
    </source>
</evidence>
<dbReference type="InterPro" id="IPR003594">
    <property type="entry name" value="HATPase_dom"/>
</dbReference>
<keyword evidence="9" id="KW-0902">Two-component regulatory system</keyword>
<dbReference type="InterPro" id="IPR036097">
    <property type="entry name" value="HisK_dim/P_sf"/>
</dbReference>
<dbReference type="SMART" id="SM00304">
    <property type="entry name" value="HAMP"/>
    <property type="match status" value="1"/>
</dbReference>
<evidence type="ECO:0000256" key="10">
    <source>
        <dbReference type="ARBA" id="ARBA00023136"/>
    </source>
</evidence>
<evidence type="ECO:0000256" key="7">
    <source>
        <dbReference type="ARBA" id="ARBA00022777"/>
    </source>
</evidence>
<comment type="catalytic activity">
    <reaction evidence="1">
        <text>ATP + protein L-histidine = ADP + protein N-phospho-L-histidine.</text>
        <dbReference type="EC" id="2.7.13.3"/>
    </reaction>
</comment>
<feature type="domain" description="Histidine kinase" evidence="12">
    <location>
        <begin position="233"/>
        <end position="447"/>
    </location>
</feature>
<evidence type="ECO:0000256" key="5">
    <source>
        <dbReference type="ARBA" id="ARBA00022679"/>
    </source>
</evidence>
<dbReference type="EC" id="2.7.13.3" evidence="3"/>
<dbReference type="Gene3D" id="3.30.565.10">
    <property type="entry name" value="Histidine kinase-like ATPase, C-terminal domain"/>
    <property type="match status" value="1"/>
</dbReference>
<evidence type="ECO:0000259" key="13">
    <source>
        <dbReference type="PROSITE" id="PS50885"/>
    </source>
</evidence>
<dbReference type="EMBL" id="CP028918">
    <property type="protein sequence ID" value="AWB47208.1"/>
    <property type="molecule type" value="Genomic_DNA"/>
</dbReference>
<keyword evidence="7 14" id="KW-0418">Kinase</keyword>
<comment type="subcellular location">
    <subcellularLocation>
        <location evidence="2">Membrane</location>
    </subcellularLocation>
</comment>
<dbReference type="InterPro" id="IPR050428">
    <property type="entry name" value="TCS_sensor_his_kinase"/>
</dbReference>
<keyword evidence="8 11" id="KW-1133">Transmembrane helix</keyword>
<dbReference type="InterPro" id="IPR003660">
    <property type="entry name" value="HAMP_dom"/>
</dbReference>
<evidence type="ECO:0000313" key="15">
    <source>
        <dbReference type="Proteomes" id="UP000244496"/>
    </source>
</evidence>
<dbReference type="PROSITE" id="PS50885">
    <property type="entry name" value="HAMP"/>
    <property type="match status" value="1"/>
</dbReference>
<dbReference type="PANTHER" id="PTHR45436">
    <property type="entry name" value="SENSOR HISTIDINE KINASE YKOH"/>
    <property type="match status" value="1"/>
</dbReference>
<dbReference type="SUPFAM" id="SSF55874">
    <property type="entry name" value="ATPase domain of HSP90 chaperone/DNA topoisomerase II/histidine kinase"/>
    <property type="match status" value="1"/>
</dbReference>
<evidence type="ECO:0000313" key="14">
    <source>
        <dbReference type="EMBL" id="AWB47208.1"/>
    </source>
</evidence>
<dbReference type="GO" id="GO:0005886">
    <property type="term" value="C:plasma membrane"/>
    <property type="evidence" value="ECO:0007669"/>
    <property type="project" value="TreeGrafter"/>
</dbReference>
<evidence type="ECO:0000256" key="9">
    <source>
        <dbReference type="ARBA" id="ARBA00023012"/>
    </source>
</evidence>
<dbReference type="InterPro" id="IPR003661">
    <property type="entry name" value="HisK_dim/P_dom"/>
</dbReference>
<dbReference type="InterPro" id="IPR004358">
    <property type="entry name" value="Sig_transdc_His_kin-like_C"/>
</dbReference>
<evidence type="ECO:0000256" key="8">
    <source>
        <dbReference type="ARBA" id="ARBA00022989"/>
    </source>
</evidence>
<proteinExistence type="predicted"/>
<dbReference type="GO" id="GO:0000155">
    <property type="term" value="F:phosphorelay sensor kinase activity"/>
    <property type="evidence" value="ECO:0007669"/>
    <property type="project" value="InterPro"/>
</dbReference>
<dbReference type="CDD" id="cd00082">
    <property type="entry name" value="HisKA"/>
    <property type="match status" value="1"/>
</dbReference>
<dbReference type="SMART" id="SM00387">
    <property type="entry name" value="HATPase_c"/>
    <property type="match status" value="1"/>
</dbReference>
<dbReference type="InterPro" id="IPR005467">
    <property type="entry name" value="His_kinase_dom"/>
</dbReference>
<dbReference type="InterPro" id="IPR036890">
    <property type="entry name" value="HATPase_C_sf"/>
</dbReference>
<keyword evidence="4" id="KW-0597">Phosphoprotein</keyword>
<name>A0A2S0UHA5_9RHOB</name>
<feature type="transmembrane region" description="Helical" evidence="11">
    <location>
        <begin position="148"/>
        <end position="172"/>
    </location>
</feature>
<dbReference type="AlphaFoldDB" id="A0A2S0UHA5"/>
<organism evidence="14 15">
    <name type="scientific">Paragemmobacter aquarius</name>
    <dbReference type="NCBI Taxonomy" id="2169400"/>
    <lineage>
        <taxon>Bacteria</taxon>
        <taxon>Pseudomonadati</taxon>
        <taxon>Pseudomonadota</taxon>
        <taxon>Alphaproteobacteria</taxon>
        <taxon>Rhodobacterales</taxon>
        <taxon>Paracoccaceae</taxon>
        <taxon>Paragemmobacter</taxon>
    </lineage>
</organism>
<evidence type="ECO:0000256" key="6">
    <source>
        <dbReference type="ARBA" id="ARBA00022692"/>
    </source>
</evidence>
<sequence>MRFALSLSAVFVIATFAAGGLSWLFVSQELSRRLQTDVQSAAGALAGIAEAGDRTDLSEQITAQARAVRDGATLYAFVDGETGKITGSLQLAAPFEGAKQLSPDRDFPPPLSSGRPHEDPYLAYGIRTPLGWVIVAHDTQGIVETGEIMVRATGAATVAALILSLGLALVIARRTGARIGRMESVLDAIGNGNLARRIGDTGNDDLADLARRVDLMLDRLQRSIAAIRQVSTDVAHDLRAPLARLRMRLEPHALSPAVPGAIRAEIGQALEDIDGISATFDAILRLSRLESGTAEARSETVNLTALTQSVHDILEPAANDMGHSLMLDSGPGNVTVTGDQDLLMQALVNLVDNALRHCPPPARVTLSLREGPHGPTLAVTDDGPGIPAADRARVLDRFVRLDASRTVPGSGLGLSLVAAIARHHGARMSLTDNHPGLRVSLSFRQSAQDLTSG</sequence>
<dbReference type="CDD" id="cd06225">
    <property type="entry name" value="HAMP"/>
    <property type="match status" value="1"/>
</dbReference>
<evidence type="ECO:0000259" key="12">
    <source>
        <dbReference type="PROSITE" id="PS50109"/>
    </source>
</evidence>
<evidence type="ECO:0000256" key="4">
    <source>
        <dbReference type="ARBA" id="ARBA00022553"/>
    </source>
</evidence>
<feature type="domain" description="HAMP" evidence="13">
    <location>
        <begin position="173"/>
        <end position="225"/>
    </location>
</feature>
<dbReference type="PRINTS" id="PR00344">
    <property type="entry name" value="BCTRLSENSOR"/>
</dbReference>
<dbReference type="RefSeq" id="WP_108434037.1">
    <property type="nucleotide sequence ID" value="NZ_CP028918.1"/>
</dbReference>
<dbReference type="Gene3D" id="6.10.340.10">
    <property type="match status" value="1"/>
</dbReference>
<dbReference type="SMART" id="SM00388">
    <property type="entry name" value="HisKA"/>
    <property type="match status" value="1"/>
</dbReference>
<dbReference type="SUPFAM" id="SSF158472">
    <property type="entry name" value="HAMP domain-like"/>
    <property type="match status" value="1"/>
</dbReference>
<accession>A0A2S0UHA5</accession>
<reference evidence="14 15" key="1">
    <citation type="submission" date="2018-04" db="EMBL/GenBank/DDBJ databases">
        <title>Genome sequencing of Gemmobacter.</title>
        <authorList>
            <person name="Yi H."/>
            <person name="Baek M.-G."/>
        </authorList>
    </citation>
    <scope>NUCLEOTIDE SEQUENCE [LARGE SCALE GENOMIC DNA]</scope>
    <source>
        <strain evidence="14 15">HYN0069</strain>
    </source>
</reference>
<gene>
    <name evidence="14" type="ORF">HYN69_00640</name>
</gene>
<keyword evidence="15" id="KW-1185">Reference proteome</keyword>
<protein>
    <recommendedName>
        <fullName evidence="3">histidine kinase</fullName>
        <ecNumber evidence="3">2.7.13.3</ecNumber>
    </recommendedName>
</protein>
<dbReference type="PANTHER" id="PTHR45436:SF8">
    <property type="entry name" value="HISTIDINE KINASE"/>
    <property type="match status" value="1"/>
</dbReference>
<dbReference type="Proteomes" id="UP000244496">
    <property type="component" value="Chromosome"/>
</dbReference>
<evidence type="ECO:0000256" key="3">
    <source>
        <dbReference type="ARBA" id="ARBA00012438"/>
    </source>
</evidence>
<dbReference type="SUPFAM" id="SSF47384">
    <property type="entry name" value="Homodimeric domain of signal transducing histidine kinase"/>
    <property type="match status" value="1"/>
</dbReference>
<dbReference type="Pfam" id="PF00672">
    <property type="entry name" value="HAMP"/>
    <property type="match status" value="1"/>
</dbReference>
<evidence type="ECO:0000256" key="1">
    <source>
        <dbReference type="ARBA" id="ARBA00000085"/>
    </source>
</evidence>
<dbReference type="KEGG" id="geh:HYN69_00640"/>
<keyword evidence="6 11" id="KW-0812">Transmembrane</keyword>
<keyword evidence="10 11" id="KW-0472">Membrane</keyword>
<dbReference type="Pfam" id="PF02518">
    <property type="entry name" value="HATPase_c"/>
    <property type="match status" value="1"/>
</dbReference>
<dbReference type="PROSITE" id="PS50109">
    <property type="entry name" value="HIS_KIN"/>
    <property type="match status" value="1"/>
</dbReference>
<evidence type="ECO:0000256" key="11">
    <source>
        <dbReference type="SAM" id="Phobius"/>
    </source>
</evidence>